<keyword evidence="2" id="KW-0479">Metal-binding</keyword>
<keyword evidence="1" id="KW-0001">2Fe-2S</keyword>
<dbReference type="SUPFAM" id="SSF47741">
    <property type="entry name" value="CO dehydrogenase ISP C-domain like"/>
    <property type="match status" value="1"/>
</dbReference>
<dbReference type="CDD" id="cd00207">
    <property type="entry name" value="fer2"/>
    <property type="match status" value="1"/>
</dbReference>
<dbReference type="GO" id="GO:0046872">
    <property type="term" value="F:metal ion binding"/>
    <property type="evidence" value="ECO:0007669"/>
    <property type="project" value="UniProtKB-KW"/>
</dbReference>
<dbReference type="RefSeq" id="WP_091295148.1">
    <property type="nucleotide sequence ID" value="NZ_FOCE01000001.1"/>
</dbReference>
<keyword evidence="3" id="KW-0560">Oxidoreductase</keyword>
<keyword evidence="4" id="KW-0408">Iron</keyword>
<dbReference type="InterPro" id="IPR051452">
    <property type="entry name" value="Diverse_Oxidoreductases"/>
</dbReference>
<dbReference type="GO" id="GO:0051537">
    <property type="term" value="F:2 iron, 2 sulfur cluster binding"/>
    <property type="evidence" value="ECO:0007669"/>
    <property type="project" value="UniProtKB-KW"/>
</dbReference>
<dbReference type="PANTHER" id="PTHR44379:SF6">
    <property type="entry name" value="BLR6046 PROTEIN"/>
    <property type="match status" value="1"/>
</dbReference>
<dbReference type="InterPro" id="IPR036010">
    <property type="entry name" value="2Fe-2S_ferredoxin-like_sf"/>
</dbReference>
<evidence type="ECO:0000256" key="5">
    <source>
        <dbReference type="ARBA" id="ARBA00023014"/>
    </source>
</evidence>
<evidence type="ECO:0000259" key="6">
    <source>
        <dbReference type="PROSITE" id="PS51085"/>
    </source>
</evidence>
<dbReference type="PROSITE" id="PS51085">
    <property type="entry name" value="2FE2S_FER_2"/>
    <property type="match status" value="1"/>
</dbReference>
<dbReference type="Pfam" id="PF00111">
    <property type="entry name" value="Fer2"/>
    <property type="match status" value="1"/>
</dbReference>
<reference evidence="7 8" key="1">
    <citation type="submission" date="2016-10" db="EMBL/GenBank/DDBJ databases">
        <authorList>
            <person name="de Groot N.N."/>
        </authorList>
    </citation>
    <scope>NUCLEOTIDE SEQUENCE [LARGE SCALE GENOMIC DNA]</scope>
    <source>
        <strain evidence="7 8">DSM 3857</strain>
    </source>
</reference>
<dbReference type="OrthoDB" id="9792018at2"/>
<evidence type="ECO:0000256" key="2">
    <source>
        <dbReference type="ARBA" id="ARBA00022723"/>
    </source>
</evidence>
<keyword evidence="5" id="KW-0411">Iron-sulfur</keyword>
<dbReference type="SUPFAM" id="SSF54292">
    <property type="entry name" value="2Fe-2S ferredoxin-like"/>
    <property type="match status" value="1"/>
</dbReference>
<sequence>MGLSFTLNGHPLSLDADDKALLLDVLRQDLGLTGPKYGCGLAQCGACTVLVDGKPARSCVLRAARVAGCHVTTLEGLADPQTGALHPVQQGFLEKQGAQCGYCLNGMVMSAVAFLAHTPAPTEAELRHALRDNLCRCGTHQEIIAAVLRAAELLAASGESRAHD</sequence>
<name>A0A1H7Y6K0_9RHOB</name>
<dbReference type="Proteomes" id="UP000198761">
    <property type="component" value="Unassembled WGS sequence"/>
</dbReference>
<dbReference type="InterPro" id="IPR002888">
    <property type="entry name" value="2Fe-2S-bd"/>
</dbReference>
<keyword evidence="8" id="KW-1185">Reference proteome</keyword>
<dbReference type="STRING" id="933059.SAMN04488103_10191"/>
<dbReference type="GO" id="GO:0016491">
    <property type="term" value="F:oxidoreductase activity"/>
    <property type="evidence" value="ECO:0007669"/>
    <property type="project" value="UniProtKB-KW"/>
</dbReference>
<dbReference type="PANTHER" id="PTHR44379">
    <property type="entry name" value="OXIDOREDUCTASE WITH IRON-SULFUR SUBUNIT"/>
    <property type="match status" value="1"/>
</dbReference>
<feature type="domain" description="2Fe-2S ferredoxin-type" evidence="6">
    <location>
        <begin position="1"/>
        <end position="77"/>
    </location>
</feature>
<dbReference type="Gene3D" id="1.10.150.120">
    <property type="entry name" value="[2Fe-2S]-binding domain"/>
    <property type="match status" value="1"/>
</dbReference>
<dbReference type="EMBL" id="FOCE01000001">
    <property type="protein sequence ID" value="SEM41772.1"/>
    <property type="molecule type" value="Genomic_DNA"/>
</dbReference>
<organism evidence="7 8">
    <name type="scientific">Gemmobacter aquatilis</name>
    <dbReference type="NCBI Taxonomy" id="933059"/>
    <lineage>
        <taxon>Bacteria</taxon>
        <taxon>Pseudomonadati</taxon>
        <taxon>Pseudomonadota</taxon>
        <taxon>Alphaproteobacteria</taxon>
        <taxon>Rhodobacterales</taxon>
        <taxon>Paracoccaceae</taxon>
        <taxon>Gemmobacter</taxon>
    </lineage>
</organism>
<dbReference type="Pfam" id="PF01799">
    <property type="entry name" value="Fer2_2"/>
    <property type="match status" value="1"/>
</dbReference>
<dbReference type="InterPro" id="IPR001041">
    <property type="entry name" value="2Fe-2S_ferredoxin-type"/>
</dbReference>
<dbReference type="InterPro" id="IPR006058">
    <property type="entry name" value="2Fe2S_fd_BS"/>
</dbReference>
<accession>A0A1H7Y6K0</accession>
<dbReference type="InterPro" id="IPR012675">
    <property type="entry name" value="Beta-grasp_dom_sf"/>
</dbReference>
<dbReference type="InterPro" id="IPR036884">
    <property type="entry name" value="2Fe-2S-bd_dom_sf"/>
</dbReference>
<dbReference type="Gene3D" id="3.10.20.30">
    <property type="match status" value="1"/>
</dbReference>
<evidence type="ECO:0000256" key="3">
    <source>
        <dbReference type="ARBA" id="ARBA00023002"/>
    </source>
</evidence>
<protein>
    <submittedName>
        <fullName evidence="7">Nicotinate dehydrogenase subunit A</fullName>
    </submittedName>
</protein>
<dbReference type="PROSITE" id="PS00197">
    <property type="entry name" value="2FE2S_FER_1"/>
    <property type="match status" value="1"/>
</dbReference>
<dbReference type="AlphaFoldDB" id="A0A1H7Y6K0"/>
<evidence type="ECO:0000256" key="1">
    <source>
        <dbReference type="ARBA" id="ARBA00022714"/>
    </source>
</evidence>
<evidence type="ECO:0000256" key="4">
    <source>
        <dbReference type="ARBA" id="ARBA00023004"/>
    </source>
</evidence>
<evidence type="ECO:0000313" key="8">
    <source>
        <dbReference type="Proteomes" id="UP000198761"/>
    </source>
</evidence>
<evidence type="ECO:0000313" key="7">
    <source>
        <dbReference type="EMBL" id="SEM41772.1"/>
    </source>
</evidence>
<gene>
    <name evidence="7" type="ORF">SAMN04488103_10191</name>
</gene>
<proteinExistence type="predicted"/>